<sequence>MSARVLKWLGRQTINDRTLTTILRTLAEAADKAGCVSLRQDEIASRALITDRAVRSGLNLLEHFGVVNRQSRGAKKAGRMADLITLAIDRDFAISKEDVSEGRRSGCTTANYRKRGSGCPREHNRNEIPPGEAALTSEKVPDIYIVRARAFNFDAATVKTLKEARARVWKEREKWRARLTYQGMTLDLGRHECRELAEAECRVRLLDMAHASQAKSGTPREPVINSDLQKLEGEALCDWLDSPHPQDGPGRAADRPRVRAKSPGGGVGVKPPLSEGQSSTFRARGAA</sequence>
<reference evidence="2 3" key="1">
    <citation type="submission" date="2017-02" db="EMBL/GenBank/DDBJ databases">
        <authorList>
            <person name="Peterson S.W."/>
        </authorList>
    </citation>
    <scope>NUCLEOTIDE SEQUENCE [LARGE SCALE GENOMIC DNA]</scope>
    <source>
        <strain evidence="2 3">USBA 369</strain>
    </source>
</reference>
<keyword evidence="3" id="KW-1185">Reference proteome</keyword>
<evidence type="ECO:0000256" key="1">
    <source>
        <dbReference type="SAM" id="MobiDB-lite"/>
    </source>
</evidence>
<protein>
    <recommendedName>
        <fullName evidence="4">Helix-turn-helix domain-containing protein</fullName>
    </recommendedName>
</protein>
<dbReference type="AlphaFoldDB" id="A0A1T4SDU4"/>
<proteinExistence type="predicted"/>
<organism evidence="2 3">
    <name type="scientific">Consotaella salsifontis</name>
    <dbReference type="NCBI Taxonomy" id="1365950"/>
    <lineage>
        <taxon>Bacteria</taxon>
        <taxon>Pseudomonadati</taxon>
        <taxon>Pseudomonadota</taxon>
        <taxon>Alphaproteobacteria</taxon>
        <taxon>Hyphomicrobiales</taxon>
        <taxon>Aurantimonadaceae</taxon>
        <taxon>Consotaella</taxon>
    </lineage>
</organism>
<dbReference type="EMBL" id="FUXL01000010">
    <property type="protein sequence ID" value="SKA26444.1"/>
    <property type="molecule type" value="Genomic_DNA"/>
</dbReference>
<name>A0A1T4SDU4_9HYPH</name>
<dbReference type="Proteomes" id="UP000190135">
    <property type="component" value="Unassembled WGS sequence"/>
</dbReference>
<evidence type="ECO:0000313" key="2">
    <source>
        <dbReference type="EMBL" id="SKA26444.1"/>
    </source>
</evidence>
<evidence type="ECO:0000313" key="3">
    <source>
        <dbReference type="Proteomes" id="UP000190135"/>
    </source>
</evidence>
<feature type="region of interest" description="Disordered" evidence="1">
    <location>
        <begin position="238"/>
        <end position="287"/>
    </location>
</feature>
<gene>
    <name evidence="2" type="ORF">SAMN05428963_11079</name>
</gene>
<accession>A0A1T4SDU4</accession>
<dbReference type="OrthoDB" id="8446482at2"/>
<evidence type="ECO:0008006" key="4">
    <source>
        <dbReference type="Google" id="ProtNLM"/>
    </source>
</evidence>
<dbReference type="STRING" id="1365950.SAMN05428963_11079"/>
<dbReference type="RefSeq" id="WP_078709185.1">
    <property type="nucleotide sequence ID" value="NZ_FUXL01000010.1"/>
</dbReference>